<feature type="region of interest" description="Disordered" evidence="1">
    <location>
        <begin position="26"/>
        <end position="49"/>
    </location>
</feature>
<sequence>MCSKSIHFDCTICSISRHTTDALVPAREKEDGRTGTREGRRSYRHARRKTVVPAREKQDVCAGVILLGFRSVPLEILGCAVLEAQSLTGHLNV</sequence>
<name>A0AAV4JYQ7_9GAST</name>
<dbReference type="AlphaFoldDB" id="A0AAV4JYQ7"/>
<gene>
    <name evidence="2" type="ORF">ElyMa_005190700</name>
</gene>
<evidence type="ECO:0000313" key="2">
    <source>
        <dbReference type="EMBL" id="GFS25701.1"/>
    </source>
</evidence>
<dbReference type="EMBL" id="BMAT01010373">
    <property type="protein sequence ID" value="GFS25701.1"/>
    <property type="molecule type" value="Genomic_DNA"/>
</dbReference>
<accession>A0AAV4JYQ7</accession>
<proteinExistence type="predicted"/>
<organism evidence="2 3">
    <name type="scientific">Elysia marginata</name>
    <dbReference type="NCBI Taxonomy" id="1093978"/>
    <lineage>
        <taxon>Eukaryota</taxon>
        <taxon>Metazoa</taxon>
        <taxon>Spiralia</taxon>
        <taxon>Lophotrochozoa</taxon>
        <taxon>Mollusca</taxon>
        <taxon>Gastropoda</taxon>
        <taxon>Heterobranchia</taxon>
        <taxon>Euthyneura</taxon>
        <taxon>Panpulmonata</taxon>
        <taxon>Sacoglossa</taxon>
        <taxon>Placobranchoidea</taxon>
        <taxon>Plakobranchidae</taxon>
        <taxon>Elysia</taxon>
    </lineage>
</organism>
<reference evidence="2 3" key="1">
    <citation type="journal article" date="2021" name="Elife">
        <title>Chloroplast acquisition without the gene transfer in kleptoplastic sea slugs, Plakobranchus ocellatus.</title>
        <authorList>
            <person name="Maeda T."/>
            <person name="Takahashi S."/>
            <person name="Yoshida T."/>
            <person name="Shimamura S."/>
            <person name="Takaki Y."/>
            <person name="Nagai Y."/>
            <person name="Toyoda A."/>
            <person name="Suzuki Y."/>
            <person name="Arimoto A."/>
            <person name="Ishii H."/>
            <person name="Satoh N."/>
            <person name="Nishiyama T."/>
            <person name="Hasebe M."/>
            <person name="Maruyama T."/>
            <person name="Minagawa J."/>
            <person name="Obokata J."/>
            <person name="Shigenobu S."/>
        </authorList>
    </citation>
    <scope>NUCLEOTIDE SEQUENCE [LARGE SCALE GENOMIC DNA]</scope>
</reference>
<keyword evidence="3" id="KW-1185">Reference proteome</keyword>
<evidence type="ECO:0000256" key="1">
    <source>
        <dbReference type="SAM" id="MobiDB-lite"/>
    </source>
</evidence>
<comment type="caution">
    <text evidence="2">The sequence shown here is derived from an EMBL/GenBank/DDBJ whole genome shotgun (WGS) entry which is preliminary data.</text>
</comment>
<protein>
    <submittedName>
        <fullName evidence="2">Uncharacterized protein</fullName>
    </submittedName>
</protein>
<dbReference type="Proteomes" id="UP000762676">
    <property type="component" value="Unassembled WGS sequence"/>
</dbReference>
<evidence type="ECO:0000313" key="3">
    <source>
        <dbReference type="Proteomes" id="UP000762676"/>
    </source>
</evidence>
<feature type="compositionally biased region" description="Basic and acidic residues" evidence="1">
    <location>
        <begin position="26"/>
        <end position="41"/>
    </location>
</feature>